<proteinExistence type="predicted"/>
<protein>
    <submittedName>
        <fullName evidence="1">Uncharacterized protein</fullName>
    </submittedName>
</protein>
<gene>
    <name evidence="1" type="ORF">FBZ95_12112</name>
</gene>
<dbReference type="EMBL" id="VITW01000021">
    <property type="protein sequence ID" value="TWB65899.1"/>
    <property type="molecule type" value="Genomic_DNA"/>
</dbReference>
<accession>A0A560J619</accession>
<dbReference type="AlphaFoldDB" id="A0A560J619"/>
<name>A0A560J619_9BRAD</name>
<comment type="caution">
    <text evidence="1">The sequence shown here is derived from an EMBL/GenBank/DDBJ whole genome shotgun (WGS) entry which is preliminary data.</text>
</comment>
<keyword evidence="2" id="KW-1185">Reference proteome</keyword>
<evidence type="ECO:0000313" key="2">
    <source>
        <dbReference type="Proteomes" id="UP000315914"/>
    </source>
</evidence>
<sequence>MRSSTAPARLPGPVTVAVTLGKALGILLAVGRSGQPGDLQLHQSLGGKANHLAKQIGVWGLLQERAKVHHLVGHRWFLESGWCQQPNPTGELPVTTAKPSARYGAI</sequence>
<evidence type="ECO:0000313" key="1">
    <source>
        <dbReference type="EMBL" id="TWB65899.1"/>
    </source>
</evidence>
<organism evidence="1 2">
    <name type="scientific">Bradyrhizobium sacchari</name>
    <dbReference type="NCBI Taxonomy" id="1399419"/>
    <lineage>
        <taxon>Bacteria</taxon>
        <taxon>Pseudomonadati</taxon>
        <taxon>Pseudomonadota</taxon>
        <taxon>Alphaproteobacteria</taxon>
        <taxon>Hyphomicrobiales</taxon>
        <taxon>Nitrobacteraceae</taxon>
        <taxon>Bradyrhizobium</taxon>
    </lineage>
</organism>
<dbReference type="Proteomes" id="UP000315914">
    <property type="component" value="Unassembled WGS sequence"/>
</dbReference>
<reference evidence="1 2" key="1">
    <citation type="submission" date="2019-06" db="EMBL/GenBank/DDBJ databases">
        <title>Genomic Encyclopedia of Type Strains, Phase IV (KMG-V): Genome sequencing to study the core and pangenomes of soil and plant-associated prokaryotes.</title>
        <authorList>
            <person name="Whitman W."/>
        </authorList>
    </citation>
    <scope>NUCLEOTIDE SEQUENCE [LARGE SCALE GENOMIC DNA]</scope>
    <source>
        <strain evidence="1 2">BR 10556</strain>
    </source>
</reference>